<sequence>MIYPMDAVLKAPAASSKQLLSTALPLLYLLHALDKRFLDRVLGVLANTDGRDKSCKIVQYFCKLALAVNQAKYKPMIGTLAKQLSGARRVMRLGKSLKVLNNTSDAFSEPEGWQRTAALLSVSAGTLGDLGDDICWASDMAILPSWIGEYDKWVDRLWFFTLCCDLPLNTVALLEARAALLACDPETDPVGYHNCQVKLASVTISQVKGVADFFHSTRLAFNWPTSSTGQDAVCGLISASCSLLKIWKPDFLQKTT</sequence>
<dbReference type="OrthoDB" id="411017at2759"/>
<evidence type="ECO:0000256" key="3">
    <source>
        <dbReference type="ARBA" id="ARBA00023140"/>
    </source>
</evidence>
<comment type="subcellular location">
    <subcellularLocation>
        <location evidence="4">Peroxisome membrane</location>
    </subcellularLocation>
</comment>
<dbReference type="AlphaFoldDB" id="A0A1V9YAJ2"/>
<dbReference type="Pfam" id="PF05648">
    <property type="entry name" value="PEX11"/>
    <property type="match status" value="1"/>
</dbReference>
<name>A0A1V9YAJ2_ACHHY</name>
<dbReference type="PANTHER" id="PTHR12652">
    <property type="entry name" value="PEROXISOMAL BIOGENESIS FACTOR 11"/>
    <property type="match status" value="1"/>
</dbReference>
<dbReference type="PANTHER" id="PTHR12652:SF50">
    <property type="entry name" value="PEROXIN 11"/>
    <property type="match status" value="1"/>
</dbReference>
<protein>
    <submittedName>
        <fullName evidence="5">Uncharacterized protein</fullName>
    </submittedName>
</protein>
<evidence type="ECO:0000256" key="4">
    <source>
        <dbReference type="ARBA" id="ARBA00046271"/>
    </source>
</evidence>
<evidence type="ECO:0000256" key="2">
    <source>
        <dbReference type="ARBA" id="ARBA00023136"/>
    </source>
</evidence>
<dbReference type="GO" id="GO:0005778">
    <property type="term" value="C:peroxisomal membrane"/>
    <property type="evidence" value="ECO:0007669"/>
    <property type="project" value="UniProtKB-SubCell"/>
</dbReference>
<organism evidence="5 6">
    <name type="scientific">Achlya hypogyna</name>
    <name type="common">Oomycete</name>
    <name type="synonym">Protoachlya hypogyna</name>
    <dbReference type="NCBI Taxonomy" id="1202772"/>
    <lineage>
        <taxon>Eukaryota</taxon>
        <taxon>Sar</taxon>
        <taxon>Stramenopiles</taxon>
        <taxon>Oomycota</taxon>
        <taxon>Saprolegniomycetes</taxon>
        <taxon>Saprolegniales</taxon>
        <taxon>Achlyaceae</taxon>
        <taxon>Achlya</taxon>
    </lineage>
</organism>
<reference evidence="5 6" key="1">
    <citation type="journal article" date="2014" name="Genome Biol. Evol.">
        <title>The secreted proteins of Achlya hypogyna and Thraustotheca clavata identify the ancestral oomycete secretome and reveal gene acquisitions by horizontal gene transfer.</title>
        <authorList>
            <person name="Misner I."/>
            <person name="Blouin N."/>
            <person name="Leonard G."/>
            <person name="Richards T.A."/>
            <person name="Lane C.E."/>
        </authorList>
    </citation>
    <scope>NUCLEOTIDE SEQUENCE [LARGE SCALE GENOMIC DNA]</scope>
    <source>
        <strain evidence="5 6">ATCC 48635</strain>
    </source>
</reference>
<dbReference type="STRING" id="1202772.A0A1V9YAJ2"/>
<proteinExistence type="predicted"/>
<gene>
    <name evidence="5" type="ORF">ACHHYP_15618</name>
</gene>
<keyword evidence="2" id="KW-0472">Membrane</keyword>
<keyword evidence="1" id="KW-0962">Peroxisome biogenesis</keyword>
<dbReference type="InterPro" id="IPR008733">
    <property type="entry name" value="PEX11"/>
</dbReference>
<accession>A0A1V9YAJ2</accession>
<keyword evidence="6" id="KW-1185">Reference proteome</keyword>
<keyword evidence="3" id="KW-0576">Peroxisome</keyword>
<dbReference type="GO" id="GO:0016559">
    <property type="term" value="P:peroxisome fission"/>
    <property type="evidence" value="ECO:0007669"/>
    <property type="project" value="InterPro"/>
</dbReference>
<comment type="caution">
    <text evidence="5">The sequence shown here is derived from an EMBL/GenBank/DDBJ whole genome shotgun (WGS) entry which is preliminary data.</text>
</comment>
<evidence type="ECO:0000256" key="1">
    <source>
        <dbReference type="ARBA" id="ARBA00022593"/>
    </source>
</evidence>
<dbReference type="EMBL" id="JNBR01002424">
    <property type="protein sequence ID" value="OQR82698.1"/>
    <property type="molecule type" value="Genomic_DNA"/>
</dbReference>
<evidence type="ECO:0000313" key="6">
    <source>
        <dbReference type="Proteomes" id="UP000243579"/>
    </source>
</evidence>
<evidence type="ECO:0000313" key="5">
    <source>
        <dbReference type="EMBL" id="OQR82698.1"/>
    </source>
</evidence>
<dbReference type="Proteomes" id="UP000243579">
    <property type="component" value="Unassembled WGS sequence"/>
</dbReference>